<comment type="caution">
    <text evidence="1">The sequence shown here is derived from an EMBL/GenBank/DDBJ whole genome shotgun (WGS) entry which is preliminary data.</text>
</comment>
<evidence type="ECO:0000313" key="1">
    <source>
        <dbReference type="EMBL" id="MBP1990838.1"/>
    </source>
</evidence>
<protein>
    <submittedName>
        <fullName evidence="1">Uncharacterized protein</fullName>
    </submittedName>
</protein>
<reference evidence="1 2" key="1">
    <citation type="submission" date="2021-03" db="EMBL/GenBank/DDBJ databases">
        <title>Genomic Encyclopedia of Type Strains, Phase IV (KMG-IV): sequencing the most valuable type-strain genomes for metagenomic binning, comparative biology and taxonomic classification.</title>
        <authorList>
            <person name="Goeker M."/>
        </authorList>
    </citation>
    <scope>NUCLEOTIDE SEQUENCE [LARGE SCALE GENOMIC DNA]</scope>
    <source>
        <strain evidence="1 2">DSM 26048</strain>
    </source>
</reference>
<organism evidence="1 2">
    <name type="scientific">Paenibacillus eucommiae</name>
    <dbReference type="NCBI Taxonomy" id="1355755"/>
    <lineage>
        <taxon>Bacteria</taxon>
        <taxon>Bacillati</taxon>
        <taxon>Bacillota</taxon>
        <taxon>Bacilli</taxon>
        <taxon>Bacillales</taxon>
        <taxon>Paenibacillaceae</taxon>
        <taxon>Paenibacillus</taxon>
    </lineage>
</organism>
<keyword evidence="2" id="KW-1185">Reference proteome</keyword>
<dbReference type="EMBL" id="JAGGLB010000006">
    <property type="protein sequence ID" value="MBP1990838.1"/>
    <property type="molecule type" value="Genomic_DNA"/>
</dbReference>
<gene>
    <name evidence="1" type="ORF">J2Z66_002444</name>
</gene>
<evidence type="ECO:0000313" key="2">
    <source>
        <dbReference type="Proteomes" id="UP001519287"/>
    </source>
</evidence>
<sequence length="32" mass="3647">MSKQTQKSTLGVIVGNRGFFQAIYVNRGVKRY</sequence>
<accession>A0ABS4ITJ8</accession>
<dbReference type="Proteomes" id="UP001519287">
    <property type="component" value="Unassembled WGS sequence"/>
</dbReference>
<name>A0ABS4ITJ8_9BACL</name>
<proteinExistence type="predicted"/>